<dbReference type="PANTHER" id="PTHR23301">
    <property type="entry name" value="CHITIN BINDING PERITROPHIN-A"/>
    <property type="match status" value="1"/>
</dbReference>
<dbReference type="SUPFAM" id="SSF57625">
    <property type="entry name" value="Invertebrate chitin-binding proteins"/>
    <property type="match status" value="4"/>
</dbReference>
<dbReference type="SMART" id="SM00494">
    <property type="entry name" value="ChtBD2"/>
    <property type="match status" value="4"/>
</dbReference>
<feature type="chain" id="PRO_5044767557" description="Chitin-binding type-2 domain-containing protein" evidence="6">
    <location>
        <begin position="17"/>
        <end position="644"/>
    </location>
</feature>
<evidence type="ECO:0000313" key="8">
    <source>
        <dbReference type="EMBL" id="KAL3776588.1"/>
    </source>
</evidence>
<feature type="domain" description="Chitin-binding type-2" evidence="7">
    <location>
        <begin position="267"/>
        <end position="326"/>
    </location>
</feature>
<gene>
    <name evidence="8" type="ORF">ACHAWO_007246</name>
</gene>
<dbReference type="Proteomes" id="UP001530400">
    <property type="component" value="Unassembled WGS sequence"/>
</dbReference>
<dbReference type="PANTHER" id="PTHR23301:SF0">
    <property type="entry name" value="CHITIN-BINDING TYPE-2 DOMAIN-CONTAINING PROTEIN-RELATED"/>
    <property type="match status" value="1"/>
</dbReference>
<proteinExistence type="predicted"/>
<evidence type="ECO:0000256" key="5">
    <source>
        <dbReference type="ARBA" id="ARBA00023180"/>
    </source>
</evidence>
<dbReference type="GO" id="GO:0008061">
    <property type="term" value="F:chitin binding"/>
    <property type="evidence" value="ECO:0007669"/>
    <property type="project" value="UniProtKB-KW"/>
</dbReference>
<dbReference type="AlphaFoldDB" id="A0ABD3NMN7"/>
<feature type="domain" description="Chitin-binding type-2" evidence="7">
    <location>
        <begin position="94"/>
        <end position="148"/>
    </location>
</feature>
<keyword evidence="4" id="KW-1015">Disulfide bond</keyword>
<evidence type="ECO:0000313" key="9">
    <source>
        <dbReference type="Proteomes" id="UP001530400"/>
    </source>
</evidence>
<dbReference type="InterPro" id="IPR036508">
    <property type="entry name" value="Chitin-bd_dom_sf"/>
</dbReference>
<comment type="caution">
    <text evidence="8">The sequence shown here is derived from an EMBL/GenBank/DDBJ whole genome shotgun (WGS) entry which is preliminary data.</text>
</comment>
<dbReference type="InterPro" id="IPR002557">
    <property type="entry name" value="Chitin-bd_dom"/>
</dbReference>
<evidence type="ECO:0000256" key="3">
    <source>
        <dbReference type="ARBA" id="ARBA00022737"/>
    </source>
</evidence>
<evidence type="ECO:0000256" key="1">
    <source>
        <dbReference type="ARBA" id="ARBA00022669"/>
    </source>
</evidence>
<feature type="signal peptide" evidence="6">
    <location>
        <begin position="1"/>
        <end position="16"/>
    </location>
</feature>
<dbReference type="PROSITE" id="PS50940">
    <property type="entry name" value="CHIT_BIND_II"/>
    <property type="match status" value="4"/>
</dbReference>
<dbReference type="InterPro" id="IPR051940">
    <property type="entry name" value="Chitin_bind-dev_reg"/>
</dbReference>
<sequence length="644" mass="68225">MIALLILLSILHIVIAGQCGSGTTCPTGYNGIIALDDCRGYYYCVYDEPTATISCPTNTKFDPDLQVCVSASSFTCSCGGAPIPAPAPSPTACGSGCPAGYTGILPSTNCLGYYYCTYDKPSAVMNCPTGTLFDETNLICALQSSVTCACADGSSPPPPAPSPPSPTTCGSGCPTGYTGILPSSGCTGYYYCTYNQPSAVMNCPSGQLFDPNLLICNRAESVTCDCGSAPTPLTMTMTEPAVSRPPPTPTSLNTLSLVSTSNTVTSTPICSPCPTTTWALVGTADCSGFYICDEGVPTSLTSCPAGHLWDDREIACVEGASCACNTAYSVGLQSTDTTQTSTNNDNSWPWYPDWMNGSKCTSDGKQPNWMGDGYLHSSEEECCEANFWWTNDCISSPSSQTVTSSQVATVSLMNLATADLVTADGSNHWYPKWSSNTCVNDGGHGSVSEMYHYDSQAECCEERFWWIDTCESSGGTAPSPGPAPYYPKYSSTTCLNDGNDGSVAEVYHYTDLQTCCDQLFWWALETCTSGGSGSGGTAPSPGPDPYYPDWSGEQCLNDGKHFSVAAVYHYETQQECCELQFWWSDTCSGGSGGSGGGGGTNPFYPDWDAETCIQDGNHADVNPVYHFASKDACCSIQFWWNDSC</sequence>
<evidence type="ECO:0000256" key="2">
    <source>
        <dbReference type="ARBA" id="ARBA00022729"/>
    </source>
</evidence>
<feature type="domain" description="Chitin-binding type-2" evidence="7">
    <location>
        <begin position="22"/>
        <end position="77"/>
    </location>
</feature>
<dbReference type="EMBL" id="JALLPJ020001092">
    <property type="protein sequence ID" value="KAL3776588.1"/>
    <property type="molecule type" value="Genomic_DNA"/>
</dbReference>
<organism evidence="8 9">
    <name type="scientific">Cyclotella atomus</name>
    <dbReference type="NCBI Taxonomy" id="382360"/>
    <lineage>
        <taxon>Eukaryota</taxon>
        <taxon>Sar</taxon>
        <taxon>Stramenopiles</taxon>
        <taxon>Ochrophyta</taxon>
        <taxon>Bacillariophyta</taxon>
        <taxon>Coscinodiscophyceae</taxon>
        <taxon>Thalassiosirophycidae</taxon>
        <taxon>Stephanodiscales</taxon>
        <taxon>Stephanodiscaceae</taxon>
        <taxon>Cyclotella</taxon>
    </lineage>
</organism>
<reference evidence="8 9" key="1">
    <citation type="submission" date="2024-10" db="EMBL/GenBank/DDBJ databases">
        <title>Updated reference genomes for cyclostephanoid diatoms.</title>
        <authorList>
            <person name="Roberts W.R."/>
            <person name="Alverson A.J."/>
        </authorList>
    </citation>
    <scope>NUCLEOTIDE SEQUENCE [LARGE SCALE GENOMIC DNA]</scope>
    <source>
        <strain evidence="8 9">AJA010-31</strain>
    </source>
</reference>
<keyword evidence="1" id="KW-0147">Chitin-binding</keyword>
<feature type="domain" description="Chitin-binding type-2" evidence="7">
    <location>
        <begin position="170"/>
        <end position="224"/>
    </location>
</feature>
<name>A0ABD3NMN7_9STRA</name>
<dbReference type="Gene3D" id="2.170.140.10">
    <property type="entry name" value="Chitin binding domain"/>
    <property type="match status" value="4"/>
</dbReference>
<evidence type="ECO:0000256" key="4">
    <source>
        <dbReference type="ARBA" id="ARBA00023157"/>
    </source>
</evidence>
<keyword evidence="9" id="KW-1185">Reference proteome</keyword>
<accession>A0ABD3NMN7</accession>
<protein>
    <recommendedName>
        <fullName evidence="7">Chitin-binding type-2 domain-containing protein</fullName>
    </recommendedName>
</protein>
<keyword evidence="2 6" id="KW-0732">Signal</keyword>
<evidence type="ECO:0000256" key="6">
    <source>
        <dbReference type="SAM" id="SignalP"/>
    </source>
</evidence>
<keyword evidence="5" id="KW-0325">Glycoprotein</keyword>
<keyword evidence="3" id="KW-0677">Repeat</keyword>
<dbReference type="Pfam" id="PF01607">
    <property type="entry name" value="CBM_14"/>
    <property type="match status" value="4"/>
</dbReference>
<evidence type="ECO:0000259" key="7">
    <source>
        <dbReference type="PROSITE" id="PS50940"/>
    </source>
</evidence>